<keyword evidence="3" id="KW-1185">Reference proteome</keyword>
<feature type="region of interest" description="Disordered" evidence="1">
    <location>
        <begin position="17"/>
        <end position="40"/>
    </location>
</feature>
<gene>
    <name evidence="2" type="ORF">ILYODFUR_020936</name>
</gene>
<name>A0ABV0UKQ4_9TELE</name>
<reference evidence="2 3" key="1">
    <citation type="submission" date="2021-06" db="EMBL/GenBank/DDBJ databases">
        <authorList>
            <person name="Palmer J.M."/>
        </authorList>
    </citation>
    <scope>NUCLEOTIDE SEQUENCE [LARGE SCALE GENOMIC DNA]</scope>
    <source>
        <strain evidence="3">if_2019</strain>
        <tissue evidence="2">Muscle</tissue>
    </source>
</reference>
<dbReference type="EMBL" id="JAHRIQ010071706">
    <property type="protein sequence ID" value="MEQ2244806.1"/>
    <property type="molecule type" value="Genomic_DNA"/>
</dbReference>
<sequence>MYAQSRVLTIQISHTALPKPAAPSSAQLHEAPPRQVTRKLSPESHSAAFLYVFYLLVGSPVSPTFGVPVEDTFRGSQDGFQPLPLLVSICPPDPSEYKDRSGGGRGTQSTP</sequence>
<accession>A0ABV0UKQ4</accession>
<proteinExistence type="predicted"/>
<evidence type="ECO:0000313" key="3">
    <source>
        <dbReference type="Proteomes" id="UP001482620"/>
    </source>
</evidence>
<evidence type="ECO:0000256" key="1">
    <source>
        <dbReference type="SAM" id="MobiDB-lite"/>
    </source>
</evidence>
<evidence type="ECO:0000313" key="2">
    <source>
        <dbReference type="EMBL" id="MEQ2244806.1"/>
    </source>
</evidence>
<dbReference type="Proteomes" id="UP001482620">
    <property type="component" value="Unassembled WGS sequence"/>
</dbReference>
<comment type="caution">
    <text evidence="2">The sequence shown here is derived from an EMBL/GenBank/DDBJ whole genome shotgun (WGS) entry which is preliminary data.</text>
</comment>
<feature type="region of interest" description="Disordered" evidence="1">
    <location>
        <begin position="91"/>
        <end position="111"/>
    </location>
</feature>
<organism evidence="2 3">
    <name type="scientific">Ilyodon furcidens</name>
    <name type="common">goldbreast splitfin</name>
    <dbReference type="NCBI Taxonomy" id="33524"/>
    <lineage>
        <taxon>Eukaryota</taxon>
        <taxon>Metazoa</taxon>
        <taxon>Chordata</taxon>
        <taxon>Craniata</taxon>
        <taxon>Vertebrata</taxon>
        <taxon>Euteleostomi</taxon>
        <taxon>Actinopterygii</taxon>
        <taxon>Neopterygii</taxon>
        <taxon>Teleostei</taxon>
        <taxon>Neoteleostei</taxon>
        <taxon>Acanthomorphata</taxon>
        <taxon>Ovalentaria</taxon>
        <taxon>Atherinomorphae</taxon>
        <taxon>Cyprinodontiformes</taxon>
        <taxon>Goodeidae</taxon>
        <taxon>Ilyodon</taxon>
    </lineage>
</organism>
<protein>
    <submittedName>
        <fullName evidence="2">Uncharacterized protein</fullName>
    </submittedName>
</protein>